<evidence type="ECO:0000313" key="5">
    <source>
        <dbReference type="EMBL" id="HIR46624.1"/>
    </source>
</evidence>
<evidence type="ECO:0000313" key="6">
    <source>
        <dbReference type="Proteomes" id="UP000824242"/>
    </source>
</evidence>
<dbReference type="AlphaFoldDB" id="A0A9D1ALI0"/>
<organism evidence="5 6">
    <name type="scientific">Candidatus Caccousia avicola</name>
    <dbReference type="NCBI Taxonomy" id="2840721"/>
    <lineage>
        <taxon>Bacteria</taxon>
        <taxon>Bacillati</taxon>
        <taxon>Bacillota</taxon>
        <taxon>Clostridia</taxon>
        <taxon>Eubacteriales</taxon>
        <taxon>Oscillospiraceae</taxon>
        <taxon>Oscillospiraceae incertae sedis</taxon>
        <taxon>Candidatus Caccousia</taxon>
    </lineage>
</organism>
<protein>
    <submittedName>
        <fullName evidence="5">AraC family transcriptional regulator</fullName>
    </submittedName>
</protein>
<dbReference type="InterPro" id="IPR009057">
    <property type="entry name" value="Homeodomain-like_sf"/>
</dbReference>
<accession>A0A9D1ALI0</accession>
<comment type="caution">
    <text evidence="5">The sequence shown here is derived from an EMBL/GenBank/DDBJ whole genome shotgun (WGS) entry which is preliminary data.</text>
</comment>
<dbReference type="GO" id="GO:0003700">
    <property type="term" value="F:DNA-binding transcription factor activity"/>
    <property type="evidence" value="ECO:0007669"/>
    <property type="project" value="InterPro"/>
</dbReference>
<dbReference type="SUPFAM" id="SSF46689">
    <property type="entry name" value="Homeodomain-like"/>
    <property type="match status" value="2"/>
</dbReference>
<dbReference type="PANTHER" id="PTHR43280">
    <property type="entry name" value="ARAC-FAMILY TRANSCRIPTIONAL REGULATOR"/>
    <property type="match status" value="1"/>
</dbReference>
<dbReference type="InterPro" id="IPR037923">
    <property type="entry name" value="HTH-like"/>
</dbReference>
<dbReference type="SUPFAM" id="SSF51215">
    <property type="entry name" value="Regulatory protein AraC"/>
    <property type="match status" value="1"/>
</dbReference>
<evidence type="ECO:0000256" key="1">
    <source>
        <dbReference type="ARBA" id="ARBA00023015"/>
    </source>
</evidence>
<feature type="domain" description="HTH araC/xylS-type" evidence="4">
    <location>
        <begin position="164"/>
        <end position="262"/>
    </location>
</feature>
<dbReference type="InterPro" id="IPR018060">
    <property type="entry name" value="HTH_AraC"/>
</dbReference>
<dbReference type="PROSITE" id="PS01124">
    <property type="entry name" value="HTH_ARAC_FAMILY_2"/>
    <property type="match status" value="1"/>
</dbReference>
<keyword evidence="2" id="KW-0238">DNA-binding</keyword>
<dbReference type="InterPro" id="IPR003313">
    <property type="entry name" value="AraC-bd"/>
</dbReference>
<dbReference type="PRINTS" id="PR00032">
    <property type="entry name" value="HTHARAC"/>
</dbReference>
<dbReference type="CDD" id="cd06986">
    <property type="entry name" value="cupin_MmsR-like_N"/>
    <property type="match status" value="1"/>
</dbReference>
<dbReference type="Gene3D" id="1.10.10.60">
    <property type="entry name" value="Homeodomain-like"/>
    <property type="match status" value="2"/>
</dbReference>
<dbReference type="PROSITE" id="PS00041">
    <property type="entry name" value="HTH_ARAC_FAMILY_1"/>
    <property type="match status" value="1"/>
</dbReference>
<proteinExistence type="predicted"/>
<dbReference type="InterPro" id="IPR020449">
    <property type="entry name" value="Tscrpt_reg_AraC-type_HTH"/>
</dbReference>
<keyword evidence="1" id="KW-0805">Transcription regulation</keyword>
<dbReference type="InterPro" id="IPR018062">
    <property type="entry name" value="HTH_AraC-typ_CS"/>
</dbReference>
<dbReference type="PANTHER" id="PTHR43280:SF30">
    <property type="entry name" value="MMSAB OPERON REGULATORY PROTEIN"/>
    <property type="match status" value="1"/>
</dbReference>
<dbReference type="EMBL" id="DVGZ01000029">
    <property type="protein sequence ID" value="HIR46624.1"/>
    <property type="molecule type" value="Genomic_DNA"/>
</dbReference>
<name>A0A9D1ALI0_9FIRM</name>
<dbReference type="Pfam" id="PF02311">
    <property type="entry name" value="AraC_binding"/>
    <property type="match status" value="1"/>
</dbReference>
<keyword evidence="3" id="KW-0804">Transcription</keyword>
<reference evidence="5" key="1">
    <citation type="submission" date="2020-10" db="EMBL/GenBank/DDBJ databases">
        <authorList>
            <person name="Gilroy R."/>
        </authorList>
    </citation>
    <scope>NUCLEOTIDE SEQUENCE</scope>
    <source>
        <strain evidence="5">ChiSxjej1B13-7958</strain>
    </source>
</reference>
<dbReference type="GO" id="GO:0043565">
    <property type="term" value="F:sequence-specific DNA binding"/>
    <property type="evidence" value="ECO:0007669"/>
    <property type="project" value="InterPro"/>
</dbReference>
<sequence length="272" mass="31112">MAVERSVLNRSFPGLNPITYGDERCEPGHAYGYASREYYLIHYIMSGCGTFARGGVTYSLHRGCMFLIRPGELTFYQADEKTPWEYIWIGFDGALCPSLLRSSGFTDDVCWRDVPQASSLFEELRSIPDRRPSTELSLCSLLYGLFSMLCSQDASPRTPRDYVARTSDYIRANYALPISIESIASMLGIDRRYLSRIFLRETGVTPKEFLVRVRLNRAAELLETSSCTVTETARSVGYDDVYNFSKIFKKKYGISPAHYRQRLFSRKTEKDD</sequence>
<evidence type="ECO:0000256" key="3">
    <source>
        <dbReference type="ARBA" id="ARBA00023163"/>
    </source>
</evidence>
<dbReference type="Gene3D" id="2.60.120.280">
    <property type="entry name" value="Regulatory protein AraC"/>
    <property type="match status" value="1"/>
</dbReference>
<gene>
    <name evidence="5" type="ORF">IAB89_03035</name>
</gene>
<dbReference type="SMART" id="SM00342">
    <property type="entry name" value="HTH_ARAC"/>
    <property type="match status" value="1"/>
</dbReference>
<reference evidence="5" key="2">
    <citation type="journal article" date="2021" name="PeerJ">
        <title>Extensive microbial diversity within the chicken gut microbiome revealed by metagenomics and culture.</title>
        <authorList>
            <person name="Gilroy R."/>
            <person name="Ravi A."/>
            <person name="Getino M."/>
            <person name="Pursley I."/>
            <person name="Horton D.L."/>
            <person name="Alikhan N.F."/>
            <person name="Baker D."/>
            <person name="Gharbi K."/>
            <person name="Hall N."/>
            <person name="Watson M."/>
            <person name="Adriaenssens E.M."/>
            <person name="Foster-Nyarko E."/>
            <person name="Jarju S."/>
            <person name="Secka A."/>
            <person name="Antonio M."/>
            <person name="Oren A."/>
            <person name="Chaudhuri R.R."/>
            <person name="La Ragione R."/>
            <person name="Hildebrand F."/>
            <person name="Pallen M.J."/>
        </authorList>
    </citation>
    <scope>NUCLEOTIDE SEQUENCE</scope>
    <source>
        <strain evidence="5">ChiSxjej1B13-7958</strain>
    </source>
</reference>
<evidence type="ECO:0000259" key="4">
    <source>
        <dbReference type="PROSITE" id="PS01124"/>
    </source>
</evidence>
<dbReference type="Pfam" id="PF12833">
    <property type="entry name" value="HTH_18"/>
    <property type="match status" value="1"/>
</dbReference>
<evidence type="ECO:0000256" key="2">
    <source>
        <dbReference type="ARBA" id="ARBA00023125"/>
    </source>
</evidence>
<dbReference type="Proteomes" id="UP000824242">
    <property type="component" value="Unassembled WGS sequence"/>
</dbReference>